<evidence type="ECO:0000313" key="2">
    <source>
        <dbReference type="EMBL" id="QCB65107.1"/>
    </source>
</evidence>
<proteinExistence type="predicted"/>
<sequence>MREKLLFNKTVMNHGSRTVLVLSFVSVLSVSLCAVWNIDCPVPPDKTVCSVVSKDGNYIDRLVNVTYYNRTQQSFCGEFGCSVEAIPAELYFTAISFEEVGSVNCQGAIVMGCVTQLSIDSYICEPCHLQPLVDLVEENLAVVVVEHVIIGLLCWVIIMLALLLFLNRCNKYCPAPESFH</sequence>
<accession>A0A4D6FWG0</accession>
<keyword evidence="1" id="KW-0812">Transmembrane</keyword>
<protein>
    <submittedName>
        <fullName evidence="2">ORF11</fullName>
    </submittedName>
</protein>
<feature type="transmembrane region" description="Helical" evidence="1">
    <location>
        <begin position="140"/>
        <end position="166"/>
    </location>
</feature>
<keyword evidence="1" id="KW-0472">Membrane</keyword>
<evidence type="ECO:0000313" key="3">
    <source>
        <dbReference type="Proteomes" id="UP000502003"/>
    </source>
</evidence>
<dbReference type="KEGG" id="vg:54124792"/>
<organism evidence="2 3">
    <name type="scientific">Canada goose coronavirus</name>
    <dbReference type="NCBI Taxonomy" id="2569586"/>
    <lineage>
        <taxon>Viruses</taxon>
        <taxon>Riboviria</taxon>
        <taxon>Orthornavirae</taxon>
        <taxon>Pisuviricota</taxon>
        <taxon>Pisoniviricetes</taxon>
        <taxon>Nidovirales</taxon>
        <taxon>Cornidovirineae</taxon>
        <taxon>Coronaviridae</taxon>
        <taxon>Orthocoronavirinae</taxon>
        <taxon>Gammacoronavirus</taxon>
    </lineage>
</organism>
<keyword evidence="3" id="KW-1185">Reference proteome</keyword>
<name>A0A4D6FWG0_9GAMC</name>
<reference evidence="2 3" key="1">
    <citation type="journal article" date="2019" name="Sci. Rep.">
        <title>Genome Organization of Canada Goose Coronavirus, A Novel Species Identified in a Mass Die-off of Canada Geese.</title>
        <authorList>
            <person name="Papineau A."/>
            <person name="Berhane Y."/>
            <person name="Wylie T.N."/>
            <person name="Wylie K.M."/>
            <person name="Sharpe S."/>
            <person name="Lung O."/>
        </authorList>
    </citation>
    <scope>NUCLEOTIDE SEQUENCE [LARGE SCALE GENOMIC DNA]</scope>
    <source>
        <strain evidence="2 3">Cambridge_Bay_2017</strain>
    </source>
</reference>
<dbReference type="RefSeq" id="YP_009755910.1">
    <property type="nucleotide sequence ID" value="NC_046965.1"/>
</dbReference>
<dbReference type="EMBL" id="MK359255">
    <property type="protein sequence ID" value="QCB65107.1"/>
    <property type="molecule type" value="Genomic_RNA"/>
</dbReference>
<keyword evidence="1" id="KW-1133">Transmembrane helix</keyword>
<dbReference type="GeneID" id="54124792"/>
<dbReference type="Proteomes" id="UP000502003">
    <property type="component" value="Segment"/>
</dbReference>
<evidence type="ECO:0000256" key="1">
    <source>
        <dbReference type="SAM" id="Phobius"/>
    </source>
</evidence>